<comment type="caution">
    <text evidence="3">The sequence shown here is derived from an EMBL/GenBank/DDBJ whole genome shotgun (WGS) entry which is preliminary data.</text>
</comment>
<feature type="coiled-coil region" evidence="1">
    <location>
        <begin position="359"/>
        <end position="431"/>
    </location>
</feature>
<keyword evidence="1" id="KW-0175">Coiled coil</keyword>
<proteinExistence type="predicted"/>
<accession>G9NRC9</accession>
<feature type="region of interest" description="Disordered" evidence="2">
    <location>
        <begin position="75"/>
        <end position="179"/>
    </location>
</feature>
<feature type="compositionally biased region" description="Polar residues" evidence="2">
    <location>
        <begin position="192"/>
        <end position="204"/>
    </location>
</feature>
<dbReference type="eggNOG" id="ENOG502S0CM">
    <property type="taxonomic scope" value="Eukaryota"/>
</dbReference>
<feature type="compositionally biased region" description="Acidic residues" evidence="2">
    <location>
        <begin position="147"/>
        <end position="159"/>
    </location>
</feature>
<feature type="compositionally biased region" description="Polar residues" evidence="2">
    <location>
        <begin position="97"/>
        <end position="106"/>
    </location>
</feature>
<evidence type="ECO:0000313" key="3">
    <source>
        <dbReference type="EMBL" id="EHK46564.1"/>
    </source>
</evidence>
<dbReference type="Proteomes" id="UP000005426">
    <property type="component" value="Unassembled WGS sequence"/>
</dbReference>
<dbReference type="STRING" id="452589.G9NRC9"/>
<name>G9NRC9_HYPAI</name>
<evidence type="ECO:0000256" key="1">
    <source>
        <dbReference type="SAM" id="Coils"/>
    </source>
</evidence>
<gene>
    <name evidence="3" type="ORF">TRIATDRAFT_291715</name>
</gene>
<dbReference type="OMA" id="FLIHMPR"/>
<dbReference type="HOGENOM" id="CLU_430823_0_0_1"/>
<dbReference type="OrthoDB" id="4925544at2759"/>
<protein>
    <submittedName>
        <fullName evidence="3">Uncharacterized protein</fullName>
    </submittedName>
</protein>
<feature type="compositionally biased region" description="Acidic residues" evidence="2">
    <location>
        <begin position="125"/>
        <end position="137"/>
    </location>
</feature>
<keyword evidence="4" id="KW-1185">Reference proteome</keyword>
<dbReference type="AlphaFoldDB" id="G9NRC9"/>
<sequence length="533" mass="58441">MGLPPSRRFASYPAPPSILSPSLTAASPTAGATLASSEPTLRFPRPQGNKQLANWISSSNPNIMDLAPLAEDNGLSESTYELISSTDTDTEESQDDNYTGSMSESIGSLDIHRPDDVQSLAGTEDSYETESAVDEADMPSTAASDRDDTEDEEDDEESVHEDSVLAESHFTNETAKLEPFPPFEHEAYSHSSLEYTQQSLGTPSFPTPEASRVIERPGPAEPEKKNVALVPIGEPQSDDWIFGAKKPAVSFTAEAHNDILIHIPKSIKKTWLAKDCLSVSVKRGDDIVDTTMSMVDEGLRLQFAKKEVHGVVSLVLEAKCRPKIHKVVKVHFGKGLMEEALERTKHLAHDLSGLVPAAAQEAERCIENAKQSINSACQNVCQTVTETVSKTFGATFADAKQNLDNLVSTAKAQFEEAAEEFTTRIDDFAQQALENLPSVEDVQNQLHLQLIDAQLSARLWWLQVFGSAEEHDEYLRKAAVFSAEKHAAAEEMRNAKRDDPKKPIEAASRLWSEWSKLKNKFACGDVNSCKNAA</sequence>
<evidence type="ECO:0000313" key="4">
    <source>
        <dbReference type="Proteomes" id="UP000005426"/>
    </source>
</evidence>
<feature type="region of interest" description="Disordered" evidence="2">
    <location>
        <begin position="1"/>
        <end position="55"/>
    </location>
</feature>
<dbReference type="EMBL" id="ABDG02000022">
    <property type="protein sequence ID" value="EHK46564.1"/>
    <property type="molecule type" value="Genomic_DNA"/>
</dbReference>
<evidence type="ECO:0000256" key="2">
    <source>
        <dbReference type="SAM" id="MobiDB-lite"/>
    </source>
</evidence>
<organism evidence="3 4">
    <name type="scientific">Hypocrea atroviridis (strain ATCC 20476 / IMI 206040)</name>
    <name type="common">Trichoderma atroviride</name>
    <dbReference type="NCBI Taxonomy" id="452589"/>
    <lineage>
        <taxon>Eukaryota</taxon>
        <taxon>Fungi</taxon>
        <taxon>Dikarya</taxon>
        <taxon>Ascomycota</taxon>
        <taxon>Pezizomycotina</taxon>
        <taxon>Sordariomycetes</taxon>
        <taxon>Hypocreomycetidae</taxon>
        <taxon>Hypocreales</taxon>
        <taxon>Hypocreaceae</taxon>
        <taxon>Trichoderma</taxon>
    </lineage>
</organism>
<reference evidence="3 4" key="1">
    <citation type="journal article" date="2011" name="Genome Biol.">
        <title>Comparative genome sequence analysis underscores mycoparasitism as the ancestral life style of Trichoderma.</title>
        <authorList>
            <person name="Kubicek C.P."/>
            <person name="Herrera-Estrella A."/>
            <person name="Seidl-Seiboth V."/>
            <person name="Martinez D.A."/>
            <person name="Druzhinina I.S."/>
            <person name="Thon M."/>
            <person name="Zeilinger S."/>
            <person name="Casas-Flores S."/>
            <person name="Horwitz B.A."/>
            <person name="Mukherjee P.K."/>
            <person name="Mukherjee M."/>
            <person name="Kredics L."/>
            <person name="Alcaraz L.D."/>
            <person name="Aerts A."/>
            <person name="Antal Z."/>
            <person name="Atanasova L."/>
            <person name="Cervantes-Badillo M.G."/>
            <person name="Challacombe J."/>
            <person name="Chertkov O."/>
            <person name="McCluskey K."/>
            <person name="Coulpier F."/>
            <person name="Deshpande N."/>
            <person name="von Doehren H."/>
            <person name="Ebbole D.J."/>
            <person name="Esquivel-Naranjo E.U."/>
            <person name="Fekete E."/>
            <person name="Flipphi M."/>
            <person name="Glaser F."/>
            <person name="Gomez-Rodriguez E.Y."/>
            <person name="Gruber S."/>
            <person name="Han C."/>
            <person name="Henrissat B."/>
            <person name="Hermosa R."/>
            <person name="Hernandez-Onate M."/>
            <person name="Karaffa L."/>
            <person name="Kosti I."/>
            <person name="Le Crom S."/>
            <person name="Lindquist E."/>
            <person name="Lucas S."/>
            <person name="Luebeck M."/>
            <person name="Luebeck P.S."/>
            <person name="Margeot A."/>
            <person name="Metz B."/>
            <person name="Misra M."/>
            <person name="Nevalainen H."/>
            <person name="Omann M."/>
            <person name="Packer N."/>
            <person name="Perrone G."/>
            <person name="Uresti-Rivera E.E."/>
            <person name="Salamov A."/>
            <person name="Schmoll M."/>
            <person name="Seiboth B."/>
            <person name="Shapiro H."/>
            <person name="Sukno S."/>
            <person name="Tamayo-Ramos J.A."/>
            <person name="Tisch D."/>
            <person name="Wiest A."/>
            <person name="Wilkinson H.H."/>
            <person name="Zhang M."/>
            <person name="Coutinho P.M."/>
            <person name="Kenerley C.M."/>
            <person name="Monte E."/>
            <person name="Baker S.E."/>
            <person name="Grigoriev I.V."/>
        </authorList>
    </citation>
    <scope>NUCLEOTIDE SEQUENCE [LARGE SCALE GENOMIC DNA]</scope>
    <source>
        <strain evidence="4">ATCC 20476 / IMI 206040</strain>
    </source>
</reference>
<feature type="region of interest" description="Disordered" evidence="2">
    <location>
        <begin position="192"/>
        <end position="221"/>
    </location>
</feature>